<organism evidence="2 3">
    <name type="scientific">Rhodobacter calidifons</name>
    <dbReference type="NCBI Taxonomy" id="2715277"/>
    <lineage>
        <taxon>Bacteria</taxon>
        <taxon>Pseudomonadati</taxon>
        <taxon>Pseudomonadota</taxon>
        <taxon>Alphaproteobacteria</taxon>
        <taxon>Rhodobacterales</taxon>
        <taxon>Rhodobacter group</taxon>
        <taxon>Rhodobacter</taxon>
    </lineage>
</organism>
<evidence type="ECO:0000259" key="1">
    <source>
        <dbReference type="SMART" id="SM00563"/>
    </source>
</evidence>
<keyword evidence="2" id="KW-0012">Acyltransferase</keyword>
<sequence>MLTDLLPLPAEPSPFFDETPAEPVRFTYSHPDQSAFRRRLIRTVERLSGQPKLERLYLDWARSGKRSGESVFDAALRLMRVAVRVHADEAEQERIRPEGGLLLVANHPFGVLDGLALGWLGMRLRGNVRILTNSLLCRVPEVDPHLLPVDFSGTPEARRLTAETRRKAAQLLAEGKVVAVFPGGGVATANRPLRGHAVDSPWHPFVGRLATLPGVTTLPVHVAGQNSRLFQIASHTSYPLRVALIFHETRRRMGRPLEMTLGAPVTSEMLAHVPRDEIAATLRRRCMALAGPAIPDPDETFVWPAHVRW</sequence>
<keyword evidence="3" id="KW-1185">Reference proteome</keyword>
<dbReference type="SMART" id="SM00563">
    <property type="entry name" value="PlsC"/>
    <property type="match status" value="1"/>
</dbReference>
<dbReference type="SUPFAM" id="SSF69593">
    <property type="entry name" value="Glycerol-3-phosphate (1)-acyltransferase"/>
    <property type="match status" value="1"/>
</dbReference>
<dbReference type="Proteomes" id="UP001515660">
    <property type="component" value="Unassembled WGS sequence"/>
</dbReference>
<evidence type="ECO:0000313" key="3">
    <source>
        <dbReference type="Proteomes" id="UP001515660"/>
    </source>
</evidence>
<proteinExistence type="predicted"/>
<comment type="caution">
    <text evidence="2">The sequence shown here is derived from an EMBL/GenBank/DDBJ whole genome shotgun (WGS) entry which is preliminary data.</text>
</comment>
<gene>
    <name evidence="2" type="ORF">G8O29_00735</name>
</gene>
<feature type="domain" description="Phospholipid/glycerol acyltransferase" evidence="1">
    <location>
        <begin position="101"/>
        <end position="225"/>
    </location>
</feature>
<dbReference type="InterPro" id="IPR002123">
    <property type="entry name" value="Plipid/glycerol_acylTrfase"/>
</dbReference>
<evidence type="ECO:0000313" key="2">
    <source>
        <dbReference type="EMBL" id="NHB75264.1"/>
    </source>
</evidence>
<keyword evidence="2" id="KW-0808">Transferase</keyword>
<dbReference type="EMBL" id="JAANHS010000001">
    <property type="protein sequence ID" value="NHB75264.1"/>
    <property type="molecule type" value="Genomic_DNA"/>
</dbReference>
<reference evidence="2 3" key="1">
    <citation type="journal article" date="2022" name="Microorganisms">
        <title>Genome Sequence and Characterization of a Xanthorhodopsin-Containing, Aerobic Anoxygenic Phototrophic Rhodobacter Species, Isolated from Mesophilic Conditions at Yellowstone National Park.</title>
        <authorList>
            <person name="Kyndt J.A."/>
            <person name="Robertson S."/>
            <person name="Shoffstall I.B."/>
            <person name="Ramaley R.F."/>
            <person name="Meyer T.E."/>
        </authorList>
    </citation>
    <scope>NUCLEOTIDE SEQUENCE [LARGE SCALE GENOMIC DNA]</scope>
    <source>
        <strain evidence="2 3">M37P</strain>
    </source>
</reference>
<name>A0ABX0G1Y5_9RHOB</name>
<dbReference type="InterPro" id="IPR045746">
    <property type="entry name" value="ACT14924-like_Acyltransf_dom"/>
</dbReference>
<dbReference type="RefSeq" id="WP_166401318.1">
    <property type="nucleotide sequence ID" value="NZ_JAANHS010000001.1"/>
</dbReference>
<dbReference type="GO" id="GO:0016746">
    <property type="term" value="F:acyltransferase activity"/>
    <property type="evidence" value="ECO:0007669"/>
    <property type="project" value="UniProtKB-KW"/>
</dbReference>
<protein>
    <submittedName>
        <fullName evidence="2">Glycerol acyltransferase</fullName>
    </submittedName>
</protein>
<dbReference type="Pfam" id="PF19576">
    <property type="entry name" value="Acyltransf_2"/>
    <property type="match status" value="1"/>
</dbReference>
<accession>A0ABX0G1Y5</accession>